<keyword evidence="2" id="KW-1185">Reference proteome</keyword>
<proteinExistence type="predicted"/>
<accession>A0A5B7J5M6</accession>
<dbReference type="AlphaFoldDB" id="A0A5B7J5M6"/>
<name>A0A5B7J5M6_PORTR</name>
<evidence type="ECO:0000313" key="2">
    <source>
        <dbReference type="Proteomes" id="UP000324222"/>
    </source>
</evidence>
<organism evidence="1 2">
    <name type="scientific">Portunus trituberculatus</name>
    <name type="common">Swimming crab</name>
    <name type="synonym">Neptunus trituberculatus</name>
    <dbReference type="NCBI Taxonomy" id="210409"/>
    <lineage>
        <taxon>Eukaryota</taxon>
        <taxon>Metazoa</taxon>
        <taxon>Ecdysozoa</taxon>
        <taxon>Arthropoda</taxon>
        <taxon>Crustacea</taxon>
        <taxon>Multicrustacea</taxon>
        <taxon>Malacostraca</taxon>
        <taxon>Eumalacostraca</taxon>
        <taxon>Eucarida</taxon>
        <taxon>Decapoda</taxon>
        <taxon>Pleocyemata</taxon>
        <taxon>Brachyura</taxon>
        <taxon>Eubrachyura</taxon>
        <taxon>Portunoidea</taxon>
        <taxon>Portunidae</taxon>
        <taxon>Portuninae</taxon>
        <taxon>Portunus</taxon>
    </lineage>
</organism>
<dbReference type="EMBL" id="VSRR010075477">
    <property type="protein sequence ID" value="MPC87754.1"/>
    <property type="molecule type" value="Genomic_DNA"/>
</dbReference>
<reference evidence="1 2" key="1">
    <citation type="submission" date="2019-05" db="EMBL/GenBank/DDBJ databases">
        <title>Another draft genome of Portunus trituberculatus and its Hox gene families provides insights of decapod evolution.</title>
        <authorList>
            <person name="Jeong J.-H."/>
            <person name="Song I."/>
            <person name="Kim S."/>
            <person name="Choi T."/>
            <person name="Kim D."/>
            <person name="Ryu S."/>
            <person name="Kim W."/>
        </authorList>
    </citation>
    <scope>NUCLEOTIDE SEQUENCE [LARGE SCALE GENOMIC DNA]</scope>
    <source>
        <tissue evidence="1">Muscle</tissue>
    </source>
</reference>
<evidence type="ECO:0000313" key="1">
    <source>
        <dbReference type="EMBL" id="MPC87754.1"/>
    </source>
</evidence>
<dbReference type="Proteomes" id="UP000324222">
    <property type="component" value="Unassembled WGS sequence"/>
</dbReference>
<gene>
    <name evidence="1" type="primary">SLC22A24_0</name>
    <name evidence="1" type="ORF">E2C01_082627</name>
</gene>
<dbReference type="OrthoDB" id="5296287at2759"/>
<sequence length="61" mass="6888">MHVDFSECSHGWEFEQSDFIETDPTEHELVCDKSSYAHNTMSINLAGRALGTLIMPMIADK</sequence>
<comment type="caution">
    <text evidence="1">The sequence shown here is derived from an EMBL/GenBank/DDBJ whole genome shotgun (WGS) entry which is preliminary data.</text>
</comment>
<protein>
    <submittedName>
        <fullName evidence="1">Solute carrier family 22 member 24</fullName>
    </submittedName>
</protein>